<dbReference type="EMBL" id="APAU02000258">
    <property type="protein sequence ID" value="EUB54421.1"/>
    <property type="molecule type" value="Genomic_DNA"/>
</dbReference>
<dbReference type="GeneID" id="36346435"/>
<gene>
    <name evidence="1" type="ORF">EGR_10720</name>
</gene>
<sequence length="98" mass="11471">MKPPIYGQICSQEIKSLDMLLSVYFYEEFKKKFHFSSQSLSKRLVNEHACVPTMEIARLCAQITKIIGKMRLYVYPSRFYISILPLISDLRLGNQQSF</sequence>
<dbReference type="Proteomes" id="UP000019149">
    <property type="component" value="Unassembled WGS sequence"/>
</dbReference>
<evidence type="ECO:0000313" key="2">
    <source>
        <dbReference type="Proteomes" id="UP000019149"/>
    </source>
</evidence>
<dbReference type="KEGG" id="egl:EGR_10720"/>
<name>W6U1K1_ECHGR</name>
<proteinExistence type="predicted"/>
<comment type="caution">
    <text evidence="1">The sequence shown here is derived from an EMBL/GenBank/DDBJ whole genome shotgun (WGS) entry which is preliminary data.</text>
</comment>
<protein>
    <submittedName>
        <fullName evidence="1">Uncharacterized protein</fullName>
    </submittedName>
</protein>
<accession>W6U1K1</accession>
<dbReference type="CTD" id="36346435"/>
<reference evidence="1 2" key="1">
    <citation type="journal article" date="2013" name="Nat. Genet.">
        <title>The genome of the hydatid tapeworm Echinococcus granulosus.</title>
        <authorList>
            <person name="Zheng H."/>
            <person name="Zhang W."/>
            <person name="Zhang L."/>
            <person name="Zhang Z."/>
            <person name="Li J."/>
            <person name="Lu G."/>
            <person name="Zhu Y."/>
            <person name="Wang Y."/>
            <person name="Huang Y."/>
            <person name="Liu J."/>
            <person name="Kang H."/>
            <person name="Chen J."/>
            <person name="Wang L."/>
            <person name="Chen A."/>
            <person name="Yu S."/>
            <person name="Gao Z."/>
            <person name="Jin L."/>
            <person name="Gu W."/>
            <person name="Wang Z."/>
            <person name="Zhao L."/>
            <person name="Shi B."/>
            <person name="Wen H."/>
            <person name="Lin R."/>
            <person name="Jones M.K."/>
            <person name="Brejova B."/>
            <person name="Vinar T."/>
            <person name="Zhao G."/>
            <person name="McManus D.P."/>
            <person name="Chen Z."/>
            <person name="Zhou Y."/>
            <person name="Wang S."/>
        </authorList>
    </citation>
    <scope>NUCLEOTIDE SEQUENCE [LARGE SCALE GENOMIC DNA]</scope>
</reference>
<dbReference type="AlphaFoldDB" id="W6U1K1"/>
<dbReference type="RefSeq" id="XP_024345617.1">
    <property type="nucleotide sequence ID" value="XM_024499969.1"/>
</dbReference>
<keyword evidence="2" id="KW-1185">Reference proteome</keyword>
<organism evidence="1 2">
    <name type="scientific">Echinococcus granulosus</name>
    <name type="common">Hydatid tapeworm</name>
    <dbReference type="NCBI Taxonomy" id="6210"/>
    <lineage>
        <taxon>Eukaryota</taxon>
        <taxon>Metazoa</taxon>
        <taxon>Spiralia</taxon>
        <taxon>Lophotrochozoa</taxon>
        <taxon>Platyhelminthes</taxon>
        <taxon>Cestoda</taxon>
        <taxon>Eucestoda</taxon>
        <taxon>Cyclophyllidea</taxon>
        <taxon>Taeniidae</taxon>
        <taxon>Echinococcus</taxon>
        <taxon>Echinococcus granulosus group</taxon>
    </lineage>
</organism>
<evidence type="ECO:0000313" key="1">
    <source>
        <dbReference type="EMBL" id="EUB54421.1"/>
    </source>
</evidence>